<reference evidence="2 3" key="1">
    <citation type="submission" date="2016-08" db="EMBL/GenBank/DDBJ databases">
        <title>Draft genome sequence of Candidatus Piscirickettsia litoralis, from seawater.</title>
        <authorList>
            <person name="Wan X."/>
            <person name="Lee A.J."/>
            <person name="Hou S."/>
            <person name="Donachie S.P."/>
        </authorList>
    </citation>
    <scope>NUCLEOTIDE SEQUENCE [LARGE SCALE GENOMIC DNA]</scope>
    <source>
        <strain evidence="2 3">Y2</strain>
    </source>
</reference>
<gene>
    <name evidence="2" type="ORF">BGC07_09890</name>
</gene>
<accession>A0ABX3A3R8</accession>
<protein>
    <recommendedName>
        <fullName evidence="1">HTH arsR-type domain-containing protein</fullName>
    </recommendedName>
</protein>
<name>A0ABX3A3R8_9GAMM</name>
<evidence type="ECO:0000313" key="2">
    <source>
        <dbReference type="EMBL" id="ODN43170.1"/>
    </source>
</evidence>
<dbReference type="Gene3D" id="1.10.10.10">
    <property type="entry name" value="Winged helix-like DNA-binding domain superfamily/Winged helix DNA-binding domain"/>
    <property type="match status" value="1"/>
</dbReference>
<dbReference type="Proteomes" id="UP000094329">
    <property type="component" value="Unassembled WGS sequence"/>
</dbReference>
<dbReference type="InterPro" id="IPR036388">
    <property type="entry name" value="WH-like_DNA-bd_sf"/>
</dbReference>
<evidence type="ECO:0000259" key="1">
    <source>
        <dbReference type="Pfam" id="PF01022"/>
    </source>
</evidence>
<dbReference type="SUPFAM" id="SSF46785">
    <property type="entry name" value="Winged helix' DNA-binding domain"/>
    <property type="match status" value="1"/>
</dbReference>
<evidence type="ECO:0000313" key="3">
    <source>
        <dbReference type="Proteomes" id="UP000094329"/>
    </source>
</evidence>
<organism evidence="2 3">
    <name type="scientific">Piscirickettsia litoralis</name>
    <dbReference type="NCBI Taxonomy" id="1891921"/>
    <lineage>
        <taxon>Bacteria</taxon>
        <taxon>Pseudomonadati</taxon>
        <taxon>Pseudomonadota</taxon>
        <taxon>Gammaproteobacteria</taxon>
        <taxon>Thiotrichales</taxon>
        <taxon>Piscirickettsiaceae</taxon>
        <taxon>Piscirickettsia</taxon>
    </lineage>
</organism>
<comment type="caution">
    <text evidence="2">The sequence shown here is derived from an EMBL/GenBank/DDBJ whole genome shotgun (WGS) entry which is preliminary data.</text>
</comment>
<dbReference type="PANTHER" id="PTHR30363:SF28">
    <property type="entry name" value="TRANSCRIPTIONAL REGULATORY PROTEIN-RELATED"/>
    <property type="match status" value="1"/>
</dbReference>
<sequence>MTNMKDEQSTRDKILYLLKTKGPKMAQELADTLELTSMGARQQLHRLEQEGLVSHYEDNAQRGRPKRFWCTTEKAEQQFPDSHAELAVSLIQSINSAFGENGLDQIIQTREHQMLKLYQQEIDQHNHLENKLKALAKLRRQEGYMAEVKKADDCFYLLENHCPICIAAKHCQNFCRSELEVFQNVLGDKVKVSRTEHIIQGARRCAYKITKNKK</sequence>
<dbReference type="EMBL" id="MDTU01000001">
    <property type="protein sequence ID" value="ODN43170.1"/>
    <property type="molecule type" value="Genomic_DNA"/>
</dbReference>
<dbReference type="Pfam" id="PF01022">
    <property type="entry name" value="HTH_5"/>
    <property type="match status" value="1"/>
</dbReference>
<dbReference type="RefSeq" id="WP_069312969.1">
    <property type="nucleotide sequence ID" value="NZ_MDTU01000001.1"/>
</dbReference>
<feature type="domain" description="HTH arsR-type" evidence="1">
    <location>
        <begin position="9"/>
        <end position="54"/>
    </location>
</feature>
<proteinExistence type="predicted"/>
<dbReference type="InterPro" id="IPR001845">
    <property type="entry name" value="HTH_ArsR_DNA-bd_dom"/>
</dbReference>
<dbReference type="InterPro" id="IPR050313">
    <property type="entry name" value="Carb_Metab_HTH_regulators"/>
</dbReference>
<dbReference type="InterPro" id="IPR036390">
    <property type="entry name" value="WH_DNA-bd_sf"/>
</dbReference>
<keyword evidence="3" id="KW-1185">Reference proteome</keyword>
<dbReference type="PANTHER" id="PTHR30363">
    <property type="entry name" value="HTH-TYPE TRANSCRIPTIONAL REGULATOR SRLR-RELATED"/>
    <property type="match status" value="1"/>
</dbReference>